<name>A0ABP4MXK4_9MICO</name>
<reference evidence="3" key="1">
    <citation type="journal article" date="2019" name="Int. J. Syst. Evol. Microbiol.">
        <title>The Global Catalogue of Microorganisms (GCM) 10K type strain sequencing project: providing services to taxonomists for standard genome sequencing and annotation.</title>
        <authorList>
            <consortium name="The Broad Institute Genomics Platform"/>
            <consortium name="The Broad Institute Genome Sequencing Center for Infectious Disease"/>
            <person name="Wu L."/>
            <person name="Ma J."/>
        </authorList>
    </citation>
    <scope>NUCLEOTIDE SEQUENCE [LARGE SCALE GENOMIC DNA]</scope>
    <source>
        <strain evidence="3">JCM 13319</strain>
    </source>
</reference>
<dbReference type="EMBL" id="BAAALY010000012">
    <property type="protein sequence ID" value="GAA1551594.1"/>
    <property type="molecule type" value="Genomic_DNA"/>
</dbReference>
<evidence type="ECO:0000256" key="1">
    <source>
        <dbReference type="SAM" id="Coils"/>
    </source>
</evidence>
<evidence type="ECO:0000313" key="3">
    <source>
        <dbReference type="Proteomes" id="UP001501791"/>
    </source>
</evidence>
<keyword evidence="1" id="KW-0175">Coiled coil</keyword>
<dbReference type="RefSeq" id="WP_346036514.1">
    <property type="nucleotide sequence ID" value="NZ_BAAALY010000012.1"/>
</dbReference>
<protein>
    <submittedName>
        <fullName evidence="2">Uncharacterized protein</fullName>
    </submittedName>
</protein>
<feature type="coiled-coil region" evidence="1">
    <location>
        <begin position="134"/>
        <end position="161"/>
    </location>
</feature>
<evidence type="ECO:0000313" key="2">
    <source>
        <dbReference type="EMBL" id="GAA1551594.1"/>
    </source>
</evidence>
<keyword evidence="3" id="KW-1185">Reference proteome</keyword>
<dbReference type="Proteomes" id="UP001501791">
    <property type="component" value="Unassembled WGS sequence"/>
</dbReference>
<gene>
    <name evidence="2" type="ORF">GCM10009691_27680</name>
</gene>
<proteinExistence type="predicted"/>
<organism evidence="2 3">
    <name type="scientific">Brevibacterium picturae</name>
    <dbReference type="NCBI Taxonomy" id="260553"/>
    <lineage>
        <taxon>Bacteria</taxon>
        <taxon>Bacillati</taxon>
        <taxon>Actinomycetota</taxon>
        <taxon>Actinomycetes</taxon>
        <taxon>Micrococcales</taxon>
        <taxon>Brevibacteriaceae</taxon>
        <taxon>Brevibacterium</taxon>
    </lineage>
</organism>
<accession>A0ABP4MXK4</accession>
<sequence length="254" mass="28098">MIDNRNQADRLDETFDSLIPREVIPANLHSLYDAYEDWTDKAEAAQFEASRASVLIEAAKAQDIAEAEAALVAGESHKGTPNQDQAEATAKDTVMQYRVAQRQQRQAARALLAGLRDHEAEITEAVRKKVTPLLQEYEQFLRDADEKSRALTNKIDQAASSIRFVEELRSGETKNLEIGMNYVSVPSFSSAHEANNKLEDQLEALTQTAVSNYVHVVGNNGVVMKMPNNDSIRSLISGGHMRRATSKEVATLEG</sequence>
<comment type="caution">
    <text evidence="2">The sequence shown here is derived from an EMBL/GenBank/DDBJ whole genome shotgun (WGS) entry which is preliminary data.</text>
</comment>